<dbReference type="Proteomes" id="UP000286773">
    <property type="component" value="Unassembled WGS sequence"/>
</dbReference>
<feature type="transmembrane region" description="Helical" evidence="1">
    <location>
        <begin position="45"/>
        <end position="65"/>
    </location>
</feature>
<keyword evidence="1" id="KW-0472">Membrane</keyword>
<sequence length="114" mass="12669">MIAARHVLLAVSILIIISGSVWLAVHVFQLIKIDAAARHIKHGNWLWPLISVSGQNSSGLLLYFIKRRKYPADYSAEDKAAAVKLKKAIYKGLVIQLIGGLLLITWLYLTVALH</sequence>
<reference evidence="2 3" key="1">
    <citation type="submission" date="2017-05" db="EMBL/GenBank/DDBJ databases">
        <title>Vagococcus spp. assemblies.</title>
        <authorList>
            <person name="Gulvik C.A."/>
        </authorList>
    </citation>
    <scope>NUCLEOTIDE SEQUENCE [LARGE SCALE GENOMIC DNA]</scope>
    <source>
        <strain evidence="2 3">LMG 24798</strain>
    </source>
</reference>
<feature type="transmembrane region" description="Helical" evidence="1">
    <location>
        <begin position="7"/>
        <end position="25"/>
    </location>
</feature>
<keyword evidence="1" id="KW-0812">Transmembrane</keyword>
<evidence type="ECO:0000313" key="2">
    <source>
        <dbReference type="EMBL" id="RSU13848.1"/>
    </source>
</evidence>
<evidence type="ECO:0000313" key="3">
    <source>
        <dbReference type="Proteomes" id="UP000286773"/>
    </source>
</evidence>
<dbReference type="RefSeq" id="WP_126812202.1">
    <property type="nucleotide sequence ID" value="NZ_NGKC01000002.1"/>
</dbReference>
<keyword evidence="1" id="KW-1133">Transmembrane helix</keyword>
<comment type="caution">
    <text evidence="2">The sequence shown here is derived from an EMBL/GenBank/DDBJ whole genome shotgun (WGS) entry which is preliminary data.</text>
</comment>
<proteinExistence type="predicted"/>
<dbReference type="AlphaFoldDB" id="A0A430B0J8"/>
<organism evidence="2 3">
    <name type="scientific">Vagococcus acidifermentans</name>
    <dbReference type="NCBI Taxonomy" id="564710"/>
    <lineage>
        <taxon>Bacteria</taxon>
        <taxon>Bacillati</taxon>
        <taxon>Bacillota</taxon>
        <taxon>Bacilli</taxon>
        <taxon>Lactobacillales</taxon>
        <taxon>Enterococcaceae</taxon>
        <taxon>Vagococcus</taxon>
    </lineage>
</organism>
<evidence type="ECO:0000256" key="1">
    <source>
        <dbReference type="SAM" id="Phobius"/>
    </source>
</evidence>
<dbReference type="EMBL" id="NGKC01000002">
    <property type="protein sequence ID" value="RSU13848.1"/>
    <property type="molecule type" value="Genomic_DNA"/>
</dbReference>
<keyword evidence="3" id="KW-1185">Reference proteome</keyword>
<accession>A0A430B0J8</accession>
<gene>
    <name evidence="2" type="ORF">CBF27_02810</name>
</gene>
<protein>
    <submittedName>
        <fullName evidence="2">Uncharacterized protein</fullName>
    </submittedName>
</protein>
<feature type="transmembrane region" description="Helical" evidence="1">
    <location>
        <begin position="88"/>
        <end position="109"/>
    </location>
</feature>
<dbReference type="OrthoDB" id="2237189at2"/>
<name>A0A430B0J8_9ENTE</name>